<proteinExistence type="predicted"/>
<sequence length="637" mass="65758">MQSPHPPRPPYPPRPGSGATESDRDLLARLTEGPDSGRATALLLARHWRAAFDYAVICCASGEDPASMAAAAAFQRVLGRPADGALRPQLLTAVRDTVKEWAADDGISVLLPELRKPTGGRGLRAARSVTPERRRLAERAFGALPGASQCLLWHTEVEAEPISVPAGLLGVDPGTARAALDQAREQFRAGCVRAHGELAPGKECRFYNRLLDVPIRRGGALLPDVQQHLMACRYCRHAAEQLSHFEGGLEELLAETVLGWGARRYLDSRPRRGGSRPLTAGRGPLRPDGIGRHRPGPSRRHTTAVAVGVGVAALALLATVLVSKGWTDDNGVPGPGATWGAQGGSSQHPSRSADGSSADGSYTGGISTGATSASGSSADGSPSAASVGRPVEIGHGRLRNPASGRCLDIGGGEAVSGAAAVLAACSSDASQQWSYQADGLLRSGADPALCLDSGSAAEPSVLLVGCPVHGGEMRYDLTVRGELLLRDGDGLLLAPGTGAAAARVVVMARDGSVGQRWVLDAGDGDADGDRDGNGGSREGAHSERQDSPGSTPKSPNFQFPPDSSAGESYEVRFAQVGDDTAPSARSETPLAGVHTLQADVLGTVTTAADTVASSVDTAAPPRVGIRPFPVRLIDASH</sequence>
<protein>
    <submittedName>
        <fullName evidence="3">RICIN domain-containing protein</fullName>
    </submittedName>
</protein>
<dbReference type="InterPro" id="IPR000772">
    <property type="entry name" value="Ricin_B_lectin"/>
</dbReference>
<dbReference type="RefSeq" id="WP_242712866.1">
    <property type="nucleotide sequence ID" value="NZ_JALDAX010000019.1"/>
</dbReference>
<feature type="region of interest" description="Disordered" evidence="1">
    <location>
        <begin position="1"/>
        <end position="22"/>
    </location>
</feature>
<keyword evidence="4" id="KW-1185">Reference proteome</keyword>
<feature type="region of interest" description="Disordered" evidence="1">
    <location>
        <begin position="328"/>
        <end position="396"/>
    </location>
</feature>
<dbReference type="PROSITE" id="PS50231">
    <property type="entry name" value="RICIN_B_LECTIN"/>
    <property type="match status" value="1"/>
</dbReference>
<feature type="compositionally biased region" description="Basic residues" evidence="1">
    <location>
        <begin position="292"/>
        <end position="301"/>
    </location>
</feature>
<feature type="compositionally biased region" description="Polar residues" evidence="1">
    <location>
        <begin position="547"/>
        <end position="557"/>
    </location>
</feature>
<evidence type="ECO:0000313" key="3">
    <source>
        <dbReference type="EMBL" id="MCI3245164.1"/>
    </source>
</evidence>
<dbReference type="Gene3D" id="2.80.10.50">
    <property type="match status" value="1"/>
</dbReference>
<feature type="compositionally biased region" description="Low complexity" evidence="1">
    <location>
        <begin position="368"/>
        <end position="388"/>
    </location>
</feature>
<feature type="compositionally biased region" description="Basic and acidic residues" evidence="1">
    <location>
        <begin position="527"/>
        <end position="546"/>
    </location>
</feature>
<dbReference type="Proteomes" id="UP001165270">
    <property type="component" value="Unassembled WGS sequence"/>
</dbReference>
<dbReference type="SMART" id="SM00458">
    <property type="entry name" value="RICIN"/>
    <property type="match status" value="1"/>
</dbReference>
<dbReference type="SUPFAM" id="SSF50370">
    <property type="entry name" value="Ricin B-like lectins"/>
    <property type="match status" value="1"/>
</dbReference>
<feature type="region of interest" description="Disordered" evidence="1">
    <location>
        <begin position="518"/>
        <end position="565"/>
    </location>
</feature>
<evidence type="ECO:0000259" key="2">
    <source>
        <dbReference type="SMART" id="SM00458"/>
    </source>
</evidence>
<reference evidence="3" key="1">
    <citation type="submission" date="2022-03" db="EMBL/GenBank/DDBJ databases">
        <title>Streptomyces 7R015 and 7R016 isolated from Barleria lupulina in Thailand.</title>
        <authorList>
            <person name="Kanchanasin P."/>
            <person name="Phongsopitanun W."/>
            <person name="Tanasupawat S."/>
        </authorList>
    </citation>
    <scope>NUCLEOTIDE SEQUENCE</scope>
    <source>
        <strain evidence="3">7R016</strain>
    </source>
</reference>
<feature type="compositionally biased region" description="Low complexity" evidence="1">
    <location>
        <begin position="352"/>
        <end position="361"/>
    </location>
</feature>
<feature type="compositionally biased region" description="Pro residues" evidence="1">
    <location>
        <begin position="1"/>
        <end position="15"/>
    </location>
</feature>
<evidence type="ECO:0000256" key="1">
    <source>
        <dbReference type="SAM" id="MobiDB-lite"/>
    </source>
</evidence>
<dbReference type="InterPro" id="IPR035992">
    <property type="entry name" value="Ricin_B-like_lectins"/>
</dbReference>
<organism evidence="3 4">
    <name type="scientific">Streptomyces spinosisporus</name>
    <dbReference type="NCBI Taxonomy" id="2927582"/>
    <lineage>
        <taxon>Bacteria</taxon>
        <taxon>Bacillati</taxon>
        <taxon>Actinomycetota</taxon>
        <taxon>Actinomycetes</taxon>
        <taxon>Kitasatosporales</taxon>
        <taxon>Streptomycetaceae</taxon>
        <taxon>Streptomyces</taxon>
    </lineage>
</organism>
<dbReference type="EMBL" id="JALDAX010000019">
    <property type="protein sequence ID" value="MCI3245164.1"/>
    <property type="molecule type" value="Genomic_DNA"/>
</dbReference>
<dbReference type="Pfam" id="PF00652">
    <property type="entry name" value="Ricin_B_lectin"/>
    <property type="match status" value="1"/>
</dbReference>
<name>A0ABS9XSV8_9ACTN</name>
<accession>A0ABS9XSV8</accession>
<gene>
    <name evidence="3" type="ORF">MQN93_36180</name>
</gene>
<comment type="caution">
    <text evidence="3">The sequence shown here is derived from an EMBL/GenBank/DDBJ whole genome shotgun (WGS) entry which is preliminary data.</text>
</comment>
<feature type="domain" description="Ricin B lectin" evidence="2">
    <location>
        <begin position="394"/>
        <end position="520"/>
    </location>
</feature>
<feature type="region of interest" description="Disordered" evidence="1">
    <location>
        <begin position="269"/>
        <end position="301"/>
    </location>
</feature>
<evidence type="ECO:0000313" key="4">
    <source>
        <dbReference type="Proteomes" id="UP001165270"/>
    </source>
</evidence>